<dbReference type="Pfam" id="PF02580">
    <property type="entry name" value="Tyr_Deacylase"/>
    <property type="match status" value="1"/>
</dbReference>
<reference evidence="3" key="2">
    <citation type="submission" date="2020-09" db="EMBL/GenBank/DDBJ databases">
        <authorList>
            <person name="Sun Q."/>
            <person name="Kim S."/>
        </authorList>
    </citation>
    <scope>NUCLEOTIDE SEQUENCE</scope>
    <source>
        <strain evidence="3">KCTC 32182</strain>
    </source>
</reference>
<evidence type="ECO:0000256" key="1">
    <source>
        <dbReference type="ARBA" id="ARBA00009673"/>
    </source>
</evidence>
<keyword evidence="2" id="KW-0378">Hydrolase</keyword>
<dbReference type="EC" id="3.1.1.96" evidence="2"/>
<protein>
    <recommendedName>
        <fullName evidence="2">D-aminoacyl-tRNA deacylase</fullName>
        <shortName evidence="2">DTD</shortName>
        <ecNumber evidence="2">3.1.1.96</ecNumber>
    </recommendedName>
    <alternativeName>
        <fullName evidence="2">Gly-tRNA(Ala) deacylase</fullName>
        <ecNumber evidence="2">3.1.1.-</ecNumber>
    </alternativeName>
</protein>
<keyword evidence="2" id="KW-0963">Cytoplasm</keyword>
<dbReference type="EMBL" id="BMYX01000001">
    <property type="protein sequence ID" value="GGY04150.1"/>
    <property type="molecule type" value="Genomic_DNA"/>
</dbReference>
<dbReference type="Proteomes" id="UP000645257">
    <property type="component" value="Unassembled WGS sequence"/>
</dbReference>
<comment type="catalytic activity">
    <reaction evidence="2">
        <text>glycyl-tRNA(Ala) + H2O = tRNA(Ala) + glycine + H(+)</text>
        <dbReference type="Rhea" id="RHEA:53744"/>
        <dbReference type="Rhea" id="RHEA-COMP:9657"/>
        <dbReference type="Rhea" id="RHEA-COMP:13640"/>
        <dbReference type="ChEBI" id="CHEBI:15377"/>
        <dbReference type="ChEBI" id="CHEBI:15378"/>
        <dbReference type="ChEBI" id="CHEBI:57305"/>
        <dbReference type="ChEBI" id="CHEBI:78442"/>
        <dbReference type="ChEBI" id="CHEBI:78522"/>
    </reaction>
</comment>
<comment type="catalytic activity">
    <reaction evidence="2">
        <text>a D-aminoacyl-tRNA + H2O = a tRNA + a D-alpha-amino acid + H(+)</text>
        <dbReference type="Rhea" id="RHEA:13953"/>
        <dbReference type="Rhea" id="RHEA-COMP:10123"/>
        <dbReference type="Rhea" id="RHEA-COMP:10124"/>
        <dbReference type="ChEBI" id="CHEBI:15377"/>
        <dbReference type="ChEBI" id="CHEBI:15378"/>
        <dbReference type="ChEBI" id="CHEBI:59871"/>
        <dbReference type="ChEBI" id="CHEBI:78442"/>
        <dbReference type="ChEBI" id="CHEBI:79333"/>
        <dbReference type="EC" id="3.1.1.96"/>
    </reaction>
</comment>
<dbReference type="InterPro" id="IPR023509">
    <property type="entry name" value="DTD-like_sf"/>
</dbReference>
<comment type="domain">
    <text evidence="2">A Gly-cisPro motif from one monomer fits into the active site of the other monomer to allow specific chiral rejection of L-amino acids.</text>
</comment>
<evidence type="ECO:0000256" key="2">
    <source>
        <dbReference type="HAMAP-Rule" id="MF_00518"/>
    </source>
</evidence>
<dbReference type="InterPro" id="IPR003732">
    <property type="entry name" value="Daa-tRNA_deacyls_DTD"/>
</dbReference>
<dbReference type="RefSeq" id="WP_189530440.1">
    <property type="nucleotide sequence ID" value="NZ_BMYX01000001.1"/>
</dbReference>
<evidence type="ECO:0000313" key="3">
    <source>
        <dbReference type="EMBL" id="GGY04150.1"/>
    </source>
</evidence>
<dbReference type="CDD" id="cd00563">
    <property type="entry name" value="Dtyr_deacylase"/>
    <property type="match status" value="1"/>
</dbReference>
<dbReference type="PANTHER" id="PTHR10472:SF5">
    <property type="entry name" value="D-AMINOACYL-TRNA DEACYLASE 1"/>
    <property type="match status" value="1"/>
</dbReference>
<dbReference type="GO" id="GO:0000049">
    <property type="term" value="F:tRNA binding"/>
    <property type="evidence" value="ECO:0007669"/>
    <property type="project" value="UniProtKB-UniRule"/>
</dbReference>
<feature type="short sequence motif" description="Gly-cisPro motif, important for rejection of L-amino acids" evidence="2">
    <location>
        <begin position="138"/>
        <end position="139"/>
    </location>
</feature>
<dbReference type="SUPFAM" id="SSF69500">
    <property type="entry name" value="DTD-like"/>
    <property type="match status" value="1"/>
</dbReference>
<name>A0A918NY19_9NEIS</name>
<dbReference type="Gene3D" id="3.50.80.10">
    <property type="entry name" value="D-tyrosyl-tRNA(Tyr) deacylase"/>
    <property type="match status" value="1"/>
</dbReference>
<comment type="caution">
    <text evidence="3">The sequence shown here is derived from an EMBL/GenBank/DDBJ whole genome shotgun (WGS) entry which is preliminary data.</text>
</comment>
<dbReference type="GO" id="GO:0051500">
    <property type="term" value="F:D-tyrosyl-tRNA(Tyr) deacylase activity"/>
    <property type="evidence" value="ECO:0007669"/>
    <property type="project" value="TreeGrafter"/>
</dbReference>
<keyword evidence="4" id="KW-1185">Reference proteome</keyword>
<accession>A0A918NY19</accession>
<dbReference type="GO" id="GO:0019478">
    <property type="term" value="P:D-amino acid catabolic process"/>
    <property type="evidence" value="ECO:0007669"/>
    <property type="project" value="UniProtKB-UniRule"/>
</dbReference>
<organism evidence="3 4">
    <name type="scientific">Paludibacterium paludis</name>
    <dbReference type="NCBI Taxonomy" id="1225769"/>
    <lineage>
        <taxon>Bacteria</taxon>
        <taxon>Pseudomonadati</taxon>
        <taxon>Pseudomonadota</taxon>
        <taxon>Betaproteobacteria</taxon>
        <taxon>Neisseriales</taxon>
        <taxon>Chromobacteriaceae</taxon>
        <taxon>Paludibacterium</taxon>
    </lineage>
</organism>
<comment type="function">
    <text evidence="2">An aminoacyl-tRNA editing enzyme that deacylates mischarged D-aminoacyl-tRNAs. Also deacylates mischarged glycyl-tRNA(Ala), protecting cells against glycine mischarging by AlaRS. Acts via tRNA-based rather than protein-based catalysis; rejects L-amino acids rather than detecting D-amino acids in the active site. By recycling D-aminoacyl-tRNA to D-amino acids and free tRNA molecules, this enzyme counteracts the toxicity associated with the formation of D-aminoacyl-tRNA entities in vivo and helps enforce protein L-homochirality.</text>
</comment>
<reference evidence="3" key="1">
    <citation type="journal article" date="2014" name="Int. J. Syst. Evol. Microbiol.">
        <title>Complete genome sequence of Corynebacterium casei LMG S-19264T (=DSM 44701T), isolated from a smear-ripened cheese.</title>
        <authorList>
            <consortium name="US DOE Joint Genome Institute (JGI-PGF)"/>
            <person name="Walter F."/>
            <person name="Albersmeier A."/>
            <person name="Kalinowski J."/>
            <person name="Ruckert C."/>
        </authorList>
    </citation>
    <scope>NUCLEOTIDE SEQUENCE</scope>
    <source>
        <strain evidence="3">KCTC 32182</strain>
    </source>
</reference>
<dbReference type="GO" id="GO:0043908">
    <property type="term" value="F:Ser(Gly)-tRNA(Ala) hydrolase activity"/>
    <property type="evidence" value="ECO:0007669"/>
    <property type="project" value="UniProtKB-UniRule"/>
</dbReference>
<gene>
    <name evidence="2 3" type="primary">dtd</name>
    <name evidence="3" type="ORF">GCM10011289_03190</name>
</gene>
<dbReference type="GO" id="GO:0106026">
    <property type="term" value="F:Gly-tRNA(Ala) deacylase activity"/>
    <property type="evidence" value="ECO:0007669"/>
    <property type="project" value="UniProtKB-UniRule"/>
</dbReference>
<comment type="subcellular location">
    <subcellularLocation>
        <location evidence="2">Cytoplasm</location>
    </subcellularLocation>
</comment>
<keyword evidence="2" id="KW-0820">tRNA-binding</keyword>
<dbReference type="GO" id="GO:0005737">
    <property type="term" value="C:cytoplasm"/>
    <property type="evidence" value="ECO:0007669"/>
    <property type="project" value="UniProtKB-SubCell"/>
</dbReference>
<dbReference type="FunFam" id="3.50.80.10:FF:000001">
    <property type="entry name" value="D-aminoacyl-tRNA deacylase"/>
    <property type="match status" value="1"/>
</dbReference>
<sequence length="150" mass="16091">MRVLLQRVGRASVEVDGEVTGAIGAGLLLLVGIEEGDGEEDIAWLTRKISQLRVFGDDNGVMNRSVLETGGEVLAVSQFTLYASLKKGNRPSYSRAARPEISRPLFDRFVDAMSAAIGKPVPTGVFGADMSVSLVNDGPVTLWLDSRDPE</sequence>
<comment type="subunit">
    <text evidence="2">Homodimer.</text>
</comment>
<keyword evidence="2" id="KW-0694">RNA-binding</keyword>
<dbReference type="HAMAP" id="MF_00518">
    <property type="entry name" value="Deacylase_Dtd"/>
    <property type="match status" value="1"/>
</dbReference>
<evidence type="ECO:0000313" key="4">
    <source>
        <dbReference type="Proteomes" id="UP000645257"/>
    </source>
</evidence>
<dbReference type="EC" id="3.1.1.-" evidence="2"/>
<comment type="similarity">
    <text evidence="1 2">Belongs to the DTD family.</text>
</comment>
<dbReference type="AlphaFoldDB" id="A0A918NY19"/>
<dbReference type="PANTHER" id="PTHR10472">
    <property type="entry name" value="D-TYROSYL-TRNA TYR DEACYLASE"/>
    <property type="match status" value="1"/>
</dbReference>
<proteinExistence type="inferred from homology"/>
<dbReference type="NCBIfam" id="TIGR00256">
    <property type="entry name" value="D-aminoacyl-tRNA deacylase"/>
    <property type="match status" value="1"/>
</dbReference>